<dbReference type="InterPro" id="IPR020846">
    <property type="entry name" value="MFS_dom"/>
</dbReference>
<feature type="transmembrane region" description="Helical" evidence="5">
    <location>
        <begin position="57"/>
        <end position="79"/>
    </location>
</feature>
<evidence type="ECO:0000256" key="1">
    <source>
        <dbReference type="ARBA" id="ARBA00004651"/>
    </source>
</evidence>
<gene>
    <name evidence="7" type="ORF">AB5J53_05765</name>
</gene>
<evidence type="ECO:0000256" key="3">
    <source>
        <dbReference type="ARBA" id="ARBA00022989"/>
    </source>
</evidence>
<feature type="domain" description="Major facilitator superfamily (MFS) profile" evidence="6">
    <location>
        <begin position="1"/>
        <end position="117"/>
    </location>
</feature>
<keyword evidence="2 5" id="KW-0812">Transmembrane</keyword>
<evidence type="ECO:0000256" key="2">
    <source>
        <dbReference type="ARBA" id="ARBA00022692"/>
    </source>
</evidence>
<reference evidence="7" key="1">
    <citation type="submission" date="2024-07" db="EMBL/GenBank/DDBJ databases">
        <authorList>
            <person name="Yu S.T."/>
        </authorList>
    </citation>
    <scope>NUCLEOTIDE SEQUENCE</scope>
    <source>
        <strain evidence="7">R41</strain>
    </source>
</reference>
<evidence type="ECO:0000256" key="5">
    <source>
        <dbReference type="SAM" id="Phobius"/>
    </source>
</evidence>
<dbReference type="Gene3D" id="1.20.1250.20">
    <property type="entry name" value="MFS general substrate transporter like domains"/>
    <property type="match status" value="1"/>
</dbReference>
<feature type="transmembrane region" description="Helical" evidence="5">
    <location>
        <begin position="85"/>
        <end position="107"/>
    </location>
</feature>
<dbReference type="EMBL" id="CP163443">
    <property type="protein sequence ID" value="XDQ51184.1"/>
    <property type="molecule type" value="Genomic_DNA"/>
</dbReference>
<evidence type="ECO:0000313" key="7">
    <source>
        <dbReference type="EMBL" id="XDQ51184.1"/>
    </source>
</evidence>
<dbReference type="RefSeq" id="WP_369244516.1">
    <property type="nucleotide sequence ID" value="NZ_CP163443.1"/>
</dbReference>
<dbReference type="GO" id="GO:0022857">
    <property type="term" value="F:transmembrane transporter activity"/>
    <property type="evidence" value="ECO:0007669"/>
    <property type="project" value="InterPro"/>
</dbReference>
<evidence type="ECO:0000256" key="4">
    <source>
        <dbReference type="ARBA" id="ARBA00023136"/>
    </source>
</evidence>
<keyword evidence="3 5" id="KW-1133">Transmembrane helix</keyword>
<organism evidence="7">
    <name type="scientific">Streptomyces sp. R41</name>
    <dbReference type="NCBI Taxonomy" id="3238632"/>
    <lineage>
        <taxon>Bacteria</taxon>
        <taxon>Bacillati</taxon>
        <taxon>Actinomycetota</taxon>
        <taxon>Actinomycetes</taxon>
        <taxon>Kitasatosporales</taxon>
        <taxon>Streptomycetaceae</taxon>
        <taxon>Streptomyces</taxon>
    </lineage>
</organism>
<dbReference type="GO" id="GO:0005886">
    <property type="term" value="C:plasma membrane"/>
    <property type="evidence" value="ECO:0007669"/>
    <property type="project" value="UniProtKB-SubCell"/>
</dbReference>
<evidence type="ECO:0000259" key="6">
    <source>
        <dbReference type="PROSITE" id="PS50850"/>
    </source>
</evidence>
<protein>
    <recommendedName>
        <fullName evidence="6">Major facilitator superfamily (MFS) profile domain-containing protein</fullName>
    </recommendedName>
</protein>
<proteinExistence type="predicted"/>
<sequence length="117" mass="12033">MHTLLAIAFRVSLLGDGKPSLLLGLILFCSGLFFNALQPIVHSILGDLAAEEHRGSLFGLFNLVAEIGAVASPVVSGIPRDATGSWAPGVFTAAGVMAVSVVLYGMAWERIPGTGAA</sequence>
<dbReference type="SUPFAM" id="SSF103473">
    <property type="entry name" value="MFS general substrate transporter"/>
    <property type="match status" value="1"/>
</dbReference>
<name>A0AB39RE18_9ACTN</name>
<accession>A0AB39RE18</accession>
<comment type="subcellular location">
    <subcellularLocation>
        <location evidence="1">Cell membrane</location>
        <topology evidence="1">Multi-pass membrane protein</topology>
    </subcellularLocation>
</comment>
<dbReference type="AlphaFoldDB" id="A0AB39RE18"/>
<dbReference type="PROSITE" id="PS50850">
    <property type="entry name" value="MFS"/>
    <property type="match status" value="1"/>
</dbReference>
<keyword evidence="4 5" id="KW-0472">Membrane</keyword>
<dbReference type="InterPro" id="IPR036259">
    <property type="entry name" value="MFS_trans_sf"/>
</dbReference>
<feature type="transmembrane region" description="Helical" evidence="5">
    <location>
        <begin position="20"/>
        <end position="45"/>
    </location>
</feature>